<dbReference type="CDD" id="cd18785">
    <property type="entry name" value="SF2_C"/>
    <property type="match status" value="1"/>
</dbReference>
<dbReference type="GO" id="GO:0004386">
    <property type="term" value="F:helicase activity"/>
    <property type="evidence" value="ECO:0007669"/>
    <property type="project" value="UniProtKB-KW"/>
</dbReference>
<dbReference type="SUPFAM" id="SSF52540">
    <property type="entry name" value="P-loop containing nucleoside triphosphate hydrolases"/>
    <property type="match status" value="2"/>
</dbReference>
<comment type="caution">
    <text evidence="2">The sequence shown here is derived from an EMBL/GenBank/DDBJ whole genome shotgun (WGS) entry which is preliminary data.</text>
</comment>
<keyword evidence="2" id="KW-0547">Nucleotide-binding</keyword>
<protein>
    <submittedName>
        <fullName evidence="2">DNA helicase</fullName>
    </submittedName>
</protein>
<dbReference type="InterPro" id="IPR001650">
    <property type="entry name" value="Helicase_C-like"/>
</dbReference>
<sequence length="1175" mass="134027">MKKKITRDEENDARTEYSERIKRLILGPGSESISRDAEREIISENPKVRYVTGILYSEKDSFKGGDADDTAEVEKSGDAIEDPVSVDNNFRASSMGMTFYIKTTASAVEASICTAMYMKILKPFIDINNDLFEQLEQLDDTSFLEFDEKELSVAIKGDTGDQVKVAREKLGAYLNCKLNTLQSPIIRVLKQLNRLSYSYSYNHSFFRREPHMFNIKIDINENNLKKQIVSYKLDDNESINLEIFDKVQILKTKNVGDIKAVTVVMKNLNDEALFQSSITVNAQQNLEFYASEDVKIPDLKKLQNEDAMNIFLYRNKKTYALGHGVSAQWRKENGIVSSVSTTYIPTYELLPTNTENKSISQNVLDPANYIDGNLNKQLGNLKVFIKKYEEWIQETKGNADLLPKEFKALANTNITHCKKSVERMNETLEFLKNSPSAFKAFNIANETMLLQRMKDYQKKARAYKTKNYSGVDFYWRPFQLAFILNSLESVLNPKSKHRGDLDLIWVPTGGGKTEAYLFAIAAVIAYRRLTHKHSYEGVTVIMRYTLRLLTAQQFERASKMICALEYIRKNRNDLGGSEISIGLWIGEGTENRLKNAKDDFKEMLRSNTIEDAKLKNKFQLLTCPWCGKEHSIIPREKDMKAKIYWGYKKITAHDEYNMCCLTKDCPFHKGLPIYVVDESIYRVRPTLIFGTVDKFAQVPLKEDAQKLFGSDNPKRYGRPDLIVQDELHLISGPLGSIVGLYEAGFDYILQSGENGDRKEGPKYIASTATIRNADEQVKGIFDRQVQLFPPQGITAGDNFFVREAKEGHGRKYYGIMGTGKSQMTVEVHMIAAMLQCVVGLGGDENTKTFEELYWTIACYFNSLRELGKASSLIRDDVRDYLQQLKKRFDTPNSSFRYLSDDNAKELTSRIAGNQIPNIIKELGIRHDDASSDNKHSHVAVDTLLATNMLSVGVDISRLNTMLVIGQPKLTSEYIQATSRVGRRSLGAVFTLYNTMRSRDRSHYETFQAYHQSLYKYVEPSSVTPFSVPAMQKGIPGVLVSMLRNTVESLSGDYCPQSILDDQTKQYLVKVQHFLSNRVRDSEDKYHLYEKDATNIMQSFIAKWKSLAKVDVGREKDSDYQKFAYYKYITESDKYAGNLLLKSFNDNSHPESTNVMGSMRDVEDTSYVEIKGDIEE</sequence>
<gene>
    <name evidence="2" type="ORF">YK48G_13430</name>
</gene>
<proteinExistence type="predicted"/>
<organism evidence="2 3">
    <name type="scientific">Lentilactobacillus fungorum</name>
    <dbReference type="NCBI Taxonomy" id="2201250"/>
    <lineage>
        <taxon>Bacteria</taxon>
        <taxon>Bacillati</taxon>
        <taxon>Bacillota</taxon>
        <taxon>Bacilli</taxon>
        <taxon>Lactobacillales</taxon>
        <taxon>Lactobacillaceae</taxon>
        <taxon>Lentilactobacillus</taxon>
    </lineage>
</organism>
<keyword evidence="3" id="KW-1185">Reference proteome</keyword>
<accession>A0ABQ3VYW4</accession>
<dbReference type="Proteomes" id="UP000604765">
    <property type="component" value="Unassembled WGS sequence"/>
</dbReference>
<keyword evidence="2" id="KW-0347">Helicase</keyword>
<keyword evidence="2" id="KW-0067">ATP-binding</keyword>
<evidence type="ECO:0000313" key="2">
    <source>
        <dbReference type="EMBL" id="GHP13918.1"/>
    </source>
</evidence>
<dbReference type="Gene3D" id="3.40.50.300">
    <property type="entry name" value="P-loop containing nucleotide triphosphate hydrolases"/>
    <property type="match status" value="2"/>
</dbReference>
<dbReference type="RefSeq" id="WP_203629936.1">
    <property type="nucleotide sequence ID" value="NZ_BNJR01000012.1"/>
</dbReference>
<evidence type="ECO:0000259" key="1">
    <source>
        <dbReference type="SMART" id="SM00490"/>
    </source>
</evidence>
<feature type="domain" description="Helicase C-terminal" evidence="1">
    <location>
        <begin position="875"/>
        <end position="984"/>
    </location>
</feature>
<evidence type="ECO:0000313" key="3">
    <source>
        <dbReference type="Proteomes" id="UP000604765"/>
    </source>
</evidence>
<name>A0ABQ3VYW4_9LACO</name>
<keyword evidence="2" id="KW-0378">Hydrolase</keyword>
<dbReference type="Pfam" id="PF00271">
    <property type="entry name" value="Helicase_C"/>
    <property type="match status" value="1"/>
</dbReference>
<reference evidence="2 3" key="1">
    <citation type="journal article" date="2021" name="Int. J. Syst. Evol. Microbiol.">
        <title>Lentilactobacillus fungorum sp. nov., isolated from spent mushroom substrates.</title>
        <authorList>
            <person name="Tohno M."/>
            <person name="Tanizawa Y."/>
            <person name="Kojima Y."/>
            <person name="Sakamoto M."/>
            <person name="Ohkuma M."/>
            <person name="Kobayashi H."/>
        </authorList>
    </citation>
    <scope>NUCLEOTIDE SEQUENCE [LARGE SCALE GENOMIC DNA]</scope>
    <source>
        <strain evidence="2 3">YK48G</strain>
    </source>
</reference>
<dbReference type="EMBL" id="BNJR01000012">
    <property type="protein sequence ID" value="GHP13918.1"/>
    <property type="molecule type" value="Genomic_DNA"/>
</dbReference>
<dbReference type="SMART" id="SM00490">
    <property type="entry name" value="HELICc"/>
    <property type="match status" value="1"/>
</dbReference>
<dbReference type="InterPro" id="IPR027417">
    <property type="entry name" value="P-loop_NTPase"/>
</dbReference>